<feature type="transmembrane region" description="Helical" evidence="1">
    <location>
        <begin position="537"/>
        <end position="557"/>
    </location>
</feature>
<keyword evidence="1" id="KW-0812">Transmembrane</keyword>
<dbReference type="PANTHER" id="PTHR11161">
    <property type="entry name" value="O-ACYLTRANSFERASE"/>
    <property type="match status" value="1"/>
</dbReference>
<evidence type="ECO:0008006" key="5">
    <source>
        <dbReference type="Google" id="ProtNLM"/>
    </source>
</evidence>
<feature type="transmembrane region" description="Helical" evidence="1">
    <location>
        <begin position="287"/>
        <end position="305"/>
    </location>
</feature>
<feature type="transmembrane region" description="Helical" evidence="1">
    <location>
        <begin position="463"/>
        <end position="482"/>
    </location>
</feature>
<accession>A0A8R2GB16</accession>
<reference evidence="4" key="1">
    <citation type="journal article" date="2008" name="Insect Biochem. Mol. Biol.">
        <title>The genome of a lepidopteran model insect, the silkworm Bombyx mori.</title>
        <authorList>
            <consortium name="International Silkworm Genome Consortium"/>
        </authorList>
    </citation>
    <scope>NUCLEOTIDE SEQUENCE [LARGE SCALE GENOMIC DNA]</scope>
    <source>
        <strain evidence="4">p50T</strain>
    </source>
</reference>
<dbReference type="RefSeq" id="XP_012548230.1">
    <property type="nucleotide sequence ID" value="XM_012692776.4"/>
</dbReference>
<feature type="transmembrane region" description="Helical" evidence="1">
    <location>
        <begin position="378"/>
        <end position="399"/>
    </location>
</feature>
<dbReference type="EnsemblMetazoa" id="XM_012692776.3">
    <property type="protein sequence ID" value="XP_012548230.1"/>
    <property type="gene ID" value="LOC105842067"/>
</dbReference>
<name>A0A8R2GB16_BOMMO</name>
<protein>
    <recommendedName>
        <fullName evidence="5">Acyltransferase 3 domain-containing protein</fullName>
    </recommendedName>
</protein>
<keyword evidence="4" id="KW-1185">Reference proteome</keyword>
<evidence type="ECO:0000313" key="3">
    <source>
        <dbReference type="EnsemblMetazoa" id="XP_012548230.1"/>
    </source>
</evidence>
<sequence length="606" mass="69034">MLVSLCLLAALIEVKAADFNGEDYWLLPRLFDLDNYDECLSHPDGLYCLGSFHLTPAEQPNRVYELMTNYSKELYRFNRTVIRRGWCVSARESNVTAEPMNRFEHCAAEWARSRRMRARLLRLEYCRSHSDVHATRIPDKSELTFLIAIAVIILLNAASTAYDYATQNNEKKIALLTTWSVVANWRQLVEPYNSHRKSLQAIQGIKVIVSASICIVHSGMLLYTLFLYEPIEMEQVIANPLTMAVQNSTTVVHMFIVLSSFLTVHNLLKSSKPFGFGTFLRLLAKRIIRLSPVCLLVIGFAGTWWPRVSDGPLWPAAVAEQSKICREKFWAHAFFIHNLVEPDKFCLIPTWYIAVDMQMYILAVILTMILAKFSKKAVPILVILFIGATALNAGLAYIYEWKSLLYLAIVAENINSIFRDIPSLSHFYMSPWGSLPACLVGLIIGHLVHFTKGETFGNIYKRRLLSLYYVLCIPIMVGWLMLGNYFQHIRHPIFVAAYAALERSIFQIMCILAYIALVFKNDIIICFKALAWRGWHLLAQLSLPVMQIHWCIALVIIGPSPQPVAVSVINLLPVSVTTVCFTYPLALLLTVLVELPMKRTFDFILR</sequence>
<reference evidence="3" key="2">
    <citation type="submission" date="2022-06" db="UniProtKB">
        <authorList>
            <consortium name="EnsemblMetazoa"/>
        </authorList>
    </citation>
    <scope>IDENTIFICATION</scope>
    <source>
        <strain evidence="3">p50T (Dazao)</strain>
    </source>
</reference>
<feature type="transmembrane region" description="Helical" evidence="1">
    <location>
        <begin position="569"/>
        <end position="593"/>
    </location>
</feature>
<keyword evidence="1" id="KW-0472">Membrane</keyword>
<evidence type="ECO:0000256" key="1">
    <source>
        <dbReference type="SAM" id="Phobius"/>
    </source>
</evidence>
<evidence type="ECO:0000256" key="2">
    <source>
        <dbReference type="SAM" id="SignalP"/>
    </source>
</evidence>
<feature type="transmembrane region" description="Helical" evidence="1">
    <location>
        <begin position="143"/>
        <end position="162"/>
    </location>
</feature>
<feature type="transmembrane region" description="Helical" evidence="1">
    <location>
        <begin position="432"/>
        <end position="451"/>
    </location>
</feature>
<proteinExistence type="predicted"/>
<organism evidence="3 4">
    <name type="scientific">Bombyx mori</name>
    <name type="common">Silk moth</name>
    <dbReference type="NCBI Taxonomy" id="7091"/>
    <lineage>
        <taxon>Eukaryota</taxon>
        <taxon>Metazoa</taxon>
        <taxon>Ecdysozoa</taxon>
        <taxon>Arthropoda</taxon>
        <taxon>Hexapoda</taxon>
        <taxon>Insecta</taxon>
        <taxon>Pterygota</taxon>
        <taxon>Neoptera</taxon>
        <taxon>Endopterygota</taxon>
        <taxon>Lepidoptera</taxon>
        <taxon>Glossata</taxon>
        <taxon>Ditrysia</taxon>
        <taxon>Bombycoidea</taxon>
        <taxon>Bombycidae</taxon>
        <taxon>Bombycinae</taxon>
        <taxon>Bombyx</taxon>
    </lineage>
</organism>
<feature type="transmembrane region" description="Helical" evidence="1">
    <location>
        <begin position="207"/>
        <end position="228"/>
    </location>
</feature>
<feature type="transmembrane region" description="Helical" evidence="1">
    <location>
        <begin position="494"/>
        <end position="517"/>
    </location>
</feature>
<dbReference type="KEGG" id="bmor:105842067"/>
<dbReference type="AlphaFoldDB" id="A0A8R2GB16"/>
<feature type="signal peptide" evidence="2">
    <location>
        <begin position="1"/>
        <end position="16"/>
    </location>
</feature>
<feature type="transmembrane region" description="Helical" evidence="1">
    <location>
        <begin position="351"/>
        <end position="371"/>
    </location>
</feature>
<feature type="transmembrane region" description="Helical" evidence="1">
    <location>
        <begin position="248"/>
        <end position="267"/>
    </location>
</feature>
<dbReference type="OrthoDB" id="6418646at2759"/>
<dbReference type="PANTHER" id="PTHR11161:SF22">
    <property type="entry name" value="ACYLTRANSFERASE 3 DOMAIN-CONTAINING PROTEIN-RELATED"/>
    <property type="match status" value="1"/>
</dbReference>
<dbReference type="Proteomes" id="UP000005204">
    <property type="component" value="Unassembled WGS sequence"/>
</dbReference>
<keyword evidence="2" id="KW-0732">Signal</keyword>
<keyword evidence="1" id="KW-1133">Transmembrane helix</keyword>
<dbReference type="InterPro" id="IPR052728">
    <property type="entry name" value="O2_lipid_transport_reg"/>
</dbReference>
<evidence type="ECO:0000313" key="4">
    <source>
        <dbReference type="Proteomes" id="UP000005204"/>
    </source>
</evidence>
<dbReference type="GeneID" id="105842067"/>
<feature type="chain" id="PRO_5035764767" description="Acyltransferase 3 domain-containing protein" evidence="2">
    <location>
        <begin position="17"/>
        <end position="606"/>
    </location>
</feature>